<organism evidence="2 3">
    <name type="scientific">Wickerhamomyces mucosus</name>
    <dbReference type="NCBI Taxonomy" id="1378264"/>
    <lineage>
        <taxon>Eukaryota</taxon>
        <taxon>Fungi</taxon>
        <taxon>Dikarya</taxon>
        <taxon>Ascomycota</taxon>
        <taxon>Saccharomycotina</taxon>
        <taxon>Saccharomycetes</taxon>
        <taxon>Phaffomycetales</taxon>
        <taxon>Wickerhamomycetaceae</taxon>
        <taxon>Wickerhamomyces</taxon>
    </lineage>
</organism>
<dbReference type="AlphaFoldDB" id="A0A9P8P1T3"/>
<protein>
    <submittedName>
        <fullName evidence="2">Uncharacterized protein</fullName>
    </submittedName>
</protein>
<comment type="caution">
    <text evidence="2">The sequence shown here is derived from an EMBL/GenBank/DDBJ whole genome shotgun (WGS) entry which is preliminary data.</text>
</comment>
<name>A0A9P8P1T3_9ASCO</name>
<reference evidence="2" key="1">
    <citation type="journal article" date="2021" name="Open Biol.">
        <title>Shared evolutionary footprints suggest mitochondrial oxidative damage underlies multiple complex I losses in fungi.</title>
        <authorList>
            <person name="Schikora-Tamarit M.A."/>
            <person name="Marcet-Houben M."/>
            <person name="Nosek J."/>
            <person name="Gabaldon T."/>
        </authorList>
    </citation>
    <scope>NUCLEOTIDE SEQUENCE</scope>
    <source>
        <strain evidence="2">CBS6341</strain>
    </source>
</reference>
<gene>
    <name evidence="2" type="ORF">WICMUC_005957</name>
</gene>
<evidence type="ECO:0000313" key="3">
    <source>
        <dbReference type="Proteomes" id="UP000769528"/>
    </source>
</evidence>
<feature type="compositionally biased region" description="Polar residues" evidence="1">
    <location>
        <begin position="40"/>
        <end position="56"/>
    </location>
</feature>
<dbReference type="OrthoDB" id="4023585at2759"/>
<feature type="compositionally biased region" description="Basic and acidic residues" evidence="1">
    <location>
        <begin position="67"/>
        <end position="99"/>
    </location>
</feature>
<dbReference type="Proteomes" id="UP000769528">
    <property type="component" value="Unassembled WGS sequence"/>
</dbReference>
<sequence>MLNLTKFLSKSNSINCYKAAVGSTGLQGQLLMKTPKRFTSDSTVSHTKPSQDTSKFNKEFNQQEYDHNAEQHSDLTNKSGKEHVEHNTKGFKDLQEKGSRTAQEQNRPEDYM</sequence>
<accession>A0A9P8P1T3</accession>
<proteinExistence type="predicted"/>
<evidence type="ECO:0000256" key="1">
    <source>
        <dbReference type="SAM" id="MobiDB-lite"/>
    </source>
</evidence>
<dbReference type="EMBL" id="JAEUBF010001547">
    <property type="protein sequence ID" value="KAH3663431.1"/>
    <property type="molecule type" value="Genomic_DNA"/>
</dbReference>
<keyword evidence="3" id="KW-1185">Reference proteome</keyword>
<evidence type="ECO:0000313" key="2">
    <source>
        <dbReference type="EMBL" id="KAH3663431.1"/>
    </source>
</evidence>
<feature type="region of interest" description="Disordered" evidence="1">
    <location>
        <begin position="67"/>
        <end position="112"/>
    </location>
</feature>
<reference evidence="2" key="2">
    <citation type="submission" date="2021-01" db="EMBL/GenBank/DDBJ databases">
        <authorList>
            <person name="Schikora-Tamarit M.A."/>
        </authorList>
    </citation>
    <scope>NUCLEOTIDE SEQUENCE</scope>
    <source>
        <strain evidence="2">CBS6341</strain>
    </source>
</reference>
<feature type="region of interest" description="Disordered" evidence="1">
    <location>
        <begin position="37"/>
        <end position="56"/>
    </location>
</feature>